<evidence type="ECO:0000256" key="1">
    <source>
        <dbReference type="ARBA" id="ARBA00022723"/>
    </source>
</evidence>
<keyword evidence="6" id="KW-1185">Reference proteome</keyword>
<keyword evidence="1" id="KW-0479">Metal-binding</keyword>
<evidence type="ECO:0000259" key="4">
    <source>
        <dbReference type="Pfam" id="PF14226"/>
    </source>
</evidence>
<sequence length="142" mass="15791">MTELWGEFFDLPAAAKEAYANSPTMFEGYGSRLGLQKDAVLDWGDYFFHNSSLSVSSHDMWLKVPPNLSGWAGHSAPGQHKEGRLAPPPRPWAISPLFFRTLAPLFNAHSRAPLTRRRSVLQHVLCSPLCSPHIPLESRAAL</sequence>
<keyword evidence="3" id="KW-0408">Iron</keyword>
<evidence type="ECO:0000256" key="2">
    <source>
        <dbReference type="ARBA" id="ARBA00023002"/>
    </source>
</evidence>
<name>A0ABR2M7N1_9ASPA</name>
<feature type="domain" description="Non-haem dioxygenase N-terminal" evidence="4">
    <location>
        <begin position="1"/>
        <end position="58"/>
    </location>
</feature>
<dbReference type="EMBL" id="JBBWWR010000011">
    <property type="protein sequence ID" value="KAK8960031.1"/>
    <property type="molecule type" value="Genomic_DNA"/>
</dbReference>
<keyword evidence="2" id="KW-0560">Oxidoreductase</keyword>
<accession>A0ABR2M7N1</accession>
<dbReference type="Gene3D" id="2.60.120.330">
    <property type="entry name" value="B-lactam Antibiotic, Isopenicillin N Synthase, Chain"/>
    <property type="match status" value="1"/>
</dbReference>
<evidence type="ECO:0000313" key="5">
    <source>
        <dbReference type="EMBL" id="KAK8960031.1"/>
    </source>
</evidence>
<organism evidence="5 6">
    <name type="scientific">Platanthera guangdongensis</name>
    <dbReference type="NCBI Taxonomy" id="2320717"/>
    <lineage>
        <taxon>Eukaryota</taxon>
        <taxon>Viridiplantae</taxon>
        <taxon>Streptophyta</taxon>
        <taxon>Embryophyta</taxon>
        <taxon>Tracheophyta</taxon>
        <taxon>Spermatophyta</taxon>
        <taxon>Magnoliopsida</taxon>
        <taxon>Liliopsida</taxon>
        <taxon>Asparagales</taxon>
        <taxon>Orchidaceae</taxon>
        <taxon>Orchidoideae</taxon>
        <taxon>Orchideae</taxon>
        <taxon>Orchidinae</taxon>
        <taxon>Platanthera</taxon>
    </lineage>
</organism>
<evidence type="ECO:0000256" key="3">
    <source>
        <dbReference type="ARBA" id="ARBA00023004"/>
    </source>
</evidence>
<gene>
    <name evidence="5" type="ORF">KSP40_PGU016210</name>
</gene>
<dbReference type="InterPro" id="IPR027443">
    <property type="entry name" value="IPNS-like_sf"/>
</dbReference>
<protein>
    <recommendedName>
        <fullName evidence="4">Non-haem dioxygenase N-terminal domain-containing protein</fullName>
    </recommendedName>
</protein>
<dbReference type="Proteomes" id="UP001412067">
    <property type="component" value="Unassembled WGS sequence"/>
</dbReference>
<reference evidence="5 6" key="1">
    <citation type="journal article" date="2022" name="Nat. Plants">
        <title>Genomes of leafy and leafless Platanthera orchids illuminate the evolution of mycoheterotrophy.</title>
        <authorList>
            <person name="Li M.H."/>
            <person name="Liu K.W."/>
            <person name="Li Z."/>
            <person name="Lu H.C."/>
            <person name="Ye Q.L."/>
            <person name="Zhang D."/>
            <person name="Wang J.Y."/>
            <person name="Li Y.F."/>
            <person name="Zhong Z.M."/>
            <person name="Liu X."/>
            <person name="Yu X."/>
            <person name="Liu D.K."/>
            <person name="Tu X.D."/>
            <person name="Liu B."/>
            <person name="Hao Y."/>
            <person name="Liao X.Y."/>
            <person name="Jiang Y.T."/>
            <person name="Sun W.H."/>
            <person name="Chen J."/>
            <person name="Chen Y.Q."/>
            <person name="Ai Y."/>
            <person name="Zhai J.W."/>
            <person name="Wu S.S."/>
            <person name="Zhou Z."/>
            <person name="Hsiao Y.Y."/>
            <person name="Wu W.L."/>
            <person name="Chen Y.Y."/>
            <person name="Lin Y.F."/>
            <person name="Hsu J.L."/>
            <person name="Li C.Y."/>
            <person name="Wang Z.W."/>
            <person name="Zhao X."/>
            <person name="Zhong W.Y."/>
            <person name="Ma X.K."/>
            <person name="Ma L."/>
            <person name="Huang J."/>
            <person name="Chen G.Z."/>
            <person name="Huang M.Z."/>
            <person name="Huang L."/>
            <person name="Peng D.H."/>
            <person name="Luo Y.B."/>
            <person name="Zou S.Q."/>
            <person name="Chen S.P."/>
            <person name="Lan S."/>
            <person name="Tsai W.C."/>
            <person name="Van de Peer Y."/>
            <person name="Liu Z.J."/>
        </authorList>
    </citation>
    <scope>NUCLEOTIDE SEQUENCE [LARGE SCALE GENOMIC DNA]</scope>
    <source>
        <strain evidence="5">Lor288</strain>
    </source>
</reference>
<dbReference type="SUPFAM" id="SSF51197">
    <property type="entry name" value="Clavaminate synthase-like"/>
    <property type="match status" value="1"/>
</dbReference>
<dbReference type="Pfam" id="PF14226">
    <property type="entry name" value="DIOX_N"/>
    <property type="match status" value="1"/>
</dbReference>
<proteinExistence type="predicted"/>
<comment type="caution">
    <text evidence="5">The sequence shown here is derived from an EMBL/GenBank/DDBJ whole genome shotgun (WGS) entry which is preliminary data.</text>
</comment>
<dbReference type="InterPro" id="IPR026992">
    <property type="entry name" value="DIOX_N"/>
</dbReference>
<evidence type="ECO:0000313" key="6">
    <source>
        <dbReference type="Proteomes" id="UP001412067"/>
    </source>
</evidence>